<evidence type="ECO:0000256" key="1">
    <source>
        <dbReference type="ARBA" id="ARBA00022741"/>
    </source>
</evidence>
<keyword evidence="3 6" id="KW-0521">NADP</keyword>
<dbReference type="GO" id="GO:0005524">
    <property type="term" value="F:ATP binding"/>
    <property type="evidence" value="ECO:0007669"/>
    <property type="project" value="UniProtKB-KW"/>
</dbReference>
<name>A0A9Q8X1M1_9GAMM</name>
<keyword evidence="4 6" id="KW-0520">NAD</keyword>
<evidence type="ECO:0000259" key="7">
    <source>
        <dbReference type="PROSITE" id="PS51383"/>
    </source>
</evidence>
<reference evidence="8" key="1">
    <citation type="submission" date="2022-05" db="EMBL/GenBank/DDBJ databases">
        <title>Single-amplified genomics reveal most streamlined microbe among free-living bacteria.</title>
        <authorList>
            <person name="Roda-Garcia J."/>
            <person name="Haro-Moreno J.M."/>
            <person name="Rodriguez-Valera F."/>
            <person name="Almagro-Moreno S."/>
            <person name="Lopez-Perez M."/>
        </authorList>
    </citation>
    <scope>NUCLEOTIDE SEQUENCE</scope>
    <source>
        <strain evidence="8">TMED112-D2-2</strain>
    </source>
</reference>
<feature type="binding site" evidence="6">
    <location>
        <begin position="182"/>
        <end position="186"/>
    </location>
    <ligand>
        <name>AMP</name>
        <dbReference type="ChEBI" id="CHEBI:456215"/>
    </ligand>
</feature>
<dbReference type="CDD" id="cd01171">
    <property type="entry name" value="YXKO-related"/>
    <property type="match status" value="1"/>
</dbReference>
<evidence type="ECO:0000313" key="9">
    <source>
        <dbReference type="Proteomes" id="UP001056381"/>
    </source>
</evidence>
<feature type="binding site" evidence="6">
    <location>
        <position position="100"/>
    </location>
    <ligand>
        <name>(6S)-NADPHX</name>
        <dbReference type="ChEBI" id="CHEBI:64076"/>
    </ligand>
</feature>
<gene>
    <name evidence="6" type="primary">nnrD</name>
    <name evidence="8" type="ORF">M9B40_02950</name>
</gene>
<dbReference type="InterPro" id="IPR029056">
    <property type="entry name" value="Ribokinase-like"/>
</dbReference>
<keyword evidence="9" id="KW-1185">Reference proteome</keyword>
<dbReference type="Gene3D" id="3.40.1190.20">
    <property type="match status" value="1"/>
</dbReference>
<feature type="binding site" evidence="6">
    <location>
        <position position="41"/>
    </location>
    <ligand>
        <name>(6S)-NADPHX</name>
        <dbReference type="ChEBI" id="CHEBI:64076"/>
    </ligand>
</feature>
<keyword evidence="1 6" id="KW-0547">Nucleotide-binding</keyword>
<accession>A0A9Q8X1M1</accession>
<protein>
    <recommendedName>
        <fullName evidence="6">ADP-dependent (S)-NAD(P)H-hydrate dehydratase</fullName>
        <ecNumber evidence="6">4.2.1.136</ecNumber>
    </recommendedName>
    <alternativeName>
        <fullName evidence="6">ADP-dependent NAD(P)HX dehydratase</fullName>
    </alternativeName>
</protein>
<feature type="binding site" evidence="6">
    <location>
        <position position="211"/>
    </location>
    <ligand>
        <name>(6S)-NADPHX</name>
        <dbReference type="ChEBI" id="CHEBI:64076"/>
    </ligand>
</feature>
<feature type="domain" description="YjeF C-terminal" evidence="7">
    <location>
        <begin position="6"/>
        <end position="266"/>
    </location>
</feature>
<keyword evidence="2 6" id="KW-0067">ATP-binding</keyword>
<dbReference type="InterPro" id="IPR000631">
    <property type="entry name" value="CARKD"/>
</dbReference>
<feature type="binding site" evidence="6">
    <location>
        <position position="145"/>
    </location>
    <ligand>
        <name>(6S)-NADPHX</name>
        <dbReference type="ChEBI" id="CHEBI:64076"/>
    </ligand>
</feature>
<dbReference type="SUPFAM" id="SSF53613">
    <property type="entry name" value="Ribokinase-like"/>
    <property type="match status" value="1"/>
</dbReference>
<comment type="cofactor">
    <cofactor evidence="6">
        <name>Mg(2+)</name>
        <dbReference type="ChEBI" id="CHEBI:18420"/>
    </cofactor>
</comment>
<feature type="binding site" evidence="6">
    <location>
        <position position="210"/>
    </location>
    <ligand>
        <name>AMP</name>
        <dbReference type="ChEBI" id="CHEBI:456215"/>
    </ligand>
</feature>
<sequence length="266" mass="29140">MNKFFNYTDVKELIPKKPHTANKYDFGNILLIGGEPGFDGAIMLSAESASKSGAGIINIFSLSGNVQNILEKRPEYMVLSKVDDLKRLIEKKITIIAGPGTSNYSKLNEILEIIHNDETNLILDAACIEIIKSNKFNNLPIITPHEGEAAKLLEINVEEISNKREYYAQKISDKFSVITVLKGYETIITDGNKIYICKDGDSSLAFAGSGDILAGLIGSFLAQGAKRIDSCLLGVSLHAYSATNSKLKRGLTANELIDLIRKNLNQ</sequence>
<evidence type="ECO:0000313" key="8">
    <source>
        <dbReference type="EMBL" id="URQ62705.1"/>
    </source>
</evidence>
<evidence type="ECO:0000256" key="3">
    <source>
        <dbReference type="ARBA" id="ARBA00022857"/>
    </source>
</evidence>
<dbReference type="EMBL" id="CP097966">
    <property type="protein sequence ID" value="URQ62705.1"/>
    <property type="molecule type" value="Genomic_DNA"/>
</dbReference>
<dbReference type="Proteomes" id="UP001056381">
    <property type="component" value="Chromosome"/>
</dbReference>
<comment type="similarity">
    <text evidence="6">Belongs to the NnrD/CARKD family.</text>
</comment>
<dbReference type="PANTHER" id="PTHR12592:SF0">
    <property type="entry name" value="ATP-DEPENDENT (S)-NAD(P)H-HYDRATE DEHYDRATASE"/>
    <property type="match status" value="1"/>
</dbReference>
<comment type="catalytic activity">
    <reaction evidence="6">
        <text>(6S)-NADPHX + ADP = AMP + phosphate + NADPH + H(+)</text>
        <dbReference type="Rhea" id="RHEA:32235"/>
        <dbReference type="ChEBI" id="CHEBI:15378"/>
        <dbReference type="ChEBI" id="CHEBI:43474"/>
        <dbReference type="ChEBI" id="CHEBI:57783"/>
        <dbReference type="ChEBI" id="CHEBI:64076"/>
        <dbReference type="ChEBI" id="CHEBI:456215"/>
        <dbReference type="ChEBI" id="CHEBI:456216"/>
        <dbReference type="EC" id="4.2.1.136"/>
    </reaction>
</comment>
<dbReference type="PROSITE" id="PS51383">
    <property type="entry name" value="YJEF_C_3"/>
    <property type="match status" value="1"/>
</dbReference>
<dbReference type="NCBIfam" id="TIGR00196">
    <property type="entry name" value="yjeF_cterm"/>
    <property type="match status" value="1"/>
</dbReference>
<dbReference type="Pfam" id="PF01256">
    <property type="entry name" value="Carb_kinase"/>
    <property type="match status" value="1"/>
</dbReference>
<dbReference type="PANTHER" id="PTHR12592">
    <property type="entry name" value="ATP-DEPENDENT (S)-NAD(P)H-HYDRATE DEHYDRATASE FAMILY MEMBER"/>
    <property type="match status" value="1"/>
</dbReference>
<dbReference type="EC" id="4.2.1.136" evidence="6"/>
<evidence type="ECO:0000256" key="6">
    <source>
        <dbReference type="HAMAP-Rule" id="MF_01965"/>
    </source>
</evidence>
<evidence type="ECO:0000256" key="2">
    <source>
        <dbReference type="ARBA" id="ARBA00022840"/>
    </source>
</evidence>
<dbReference type="GO" id="GO:0110051">
    <property type="term" value="P:metabolite repair"/>
    <property type="evidence" value="ECO:0007669"/>
    <property type="project" value="TreeGrafter"/>
</dbReference>
<dbReference type="GO" id="GO:0046496">
    <property type="term" value="P:nicotinamide nucleotide metabolic process"/>
    <property type="evidence" value="ECO:0007669"/>
    <property type="project" value="UniProtKB-UniRule"/>
</dbReference>
<dbReference type="HAMAP" id="MF_01965">
    <property type="entry name" value="NADHX_dehydratase"/>
    <property type="match status" value="1"/>
</dbReference>
<organism evidence="8 9">
    <name type="scientific">SAR86 cluster bacterium</name>
    <dbReference type="NCBI Taxonomy" id="2030880"/>
    <lineage>
        <taxon>Bacteria</taxon>
        <taxon>Pseudomonadati</taxon>
        <taxon>Pseudomonadota</taxon>
        <taxon>Gammaproteobacteria</taxon>
        <taxon>SAR86 cluster</taxon>
    </lineage>
</organism>
<dbReference type="AlphaFoldDB" id="A0A9Q8X1M1"/>
<comment type="function">
    <text evidence="6">Catalyzes the dehydration of the S-form of NAD(P)HX at the expense of ADP, which is converted to AMP. Together with NAD(P)HX epimerase, which catalyzes the epimerization of the S- and R-forms, the enzyme allows the repair of both epimers of NAD(P)HX, a damaged form of NAD(P)H that is a result of enzymatic or heat-dependent hydration.</text>
</comment>
<keyword evidence="5 6" id="KW-0456">Lyase</keyword>
<comment type="subunit">
    <text evidence="6">Homotetramer.</text>
</comment>
<evidence type="ECO:0000256" key="4">
    <source>
        <dbReference type="ARBA" id="ARBA00023027"/>
    </source>
</evidence>
<dbReference type="GO" id="GO:0052855">
    <property type="term" value="F:ADP-dependent NAD(P)H-hydrate dehydratase activity"/>
    <property type="evidence" value="ECO:0007669"/>
    <property type="project" value="UniProtKB-UniRule"/>
</dbReference>
<dbReference type="GO" id="GO:0052856">
    <property type="term" value="F:NAD(P)HX epimerase activity"/>
    <property type="evidence" value="ECO:0007669"/>
    <property type="project" value="TreeGrafter"/>
</dbReference>
<evidence type="ECO:0000256" key="5">
    <source>
        <dbReference type="ARBA" id="ARBA00023239"/>
    </source>
</evidence>
<proteinExistence type="inferred from homology"/>
<comment type="catalytic activity">
    <reaction evidence="6">
        <text>(6S)-NADHX + ADP = AMP + phosphate + NADH + H(+)</text>
        <dbReference type="Rhea" id="RHEA:32223"/>
        <dbReference type="ChEBI" id="CHEBI:15378"/>
        <dbReference type="ChEBI" id="CHEBI:43474"/>
        <dbReference type="ChEBI" id="CHEBI:57945"/>
        <dbReference type="ChEBI" id="CHEBI:64074"/>
        <dbReference type="ChEBI" id="CHEBI:456215"/>
        <dbReference type="ChEBI" id="CHEBI:456216"/>
        <dbReference type="EC" id="4.2.1.136"/>
    </reaction>
</comment>